<evidence type="ECO:0000259" key="2">
    <source>
        <dbReference type="Pfam" id="PF03787"/>
    </source>
</evidence>
<accession>A0A1Y0D8K2</accession>
<keyword evidence="1" id="KW-0051">Antiviral defense</keyword>
<dbReference type="Proteomes" id="UP000243937">
    <property type="component" value="Chromosome"/>
</dbReference>
<reference evidence="3 4" key="1">
    <citation type="journal article" date="2014" name="Int. J. Syst. Evol. Microbiol.">
        <title>Oceanisphaera profunda sp. nov., a marine bacterium isolated from deep-sea sediment, and emended description of the genus Oceanisphaera.</title>
        <authorList>
            <person name="Xu Z."/>
            <person name="Zhang X.Y."/>
            <person name="Su H.N."/>
            <person name="Yu Z.C."/>
            <person name="Liu C."/>
            <person name="Li H."/>
            <person name="Chen X.L."/>
            <person name="Song X.Y."/>
            <person name="Xie B.B."/>
            <person name="Qin Q.L."/>
            <person name="Zhou B.C."/>
            <person name="Shi M."/>
            <person name="Huang Y."/>
            <person name="Zhang Y.Z."/>
        </authorList>
    </citation>
    <scope>NUCLEOTIDE SEQUENCE [LARGE SCALE GENOMIC DNA]</scope>
    <source>
        <strain evidence="3 4">SM1222</strain>
    </source>
</reference>
<dbReference type="GO" id="GO:0051607">
    <property type="term" value="P:defense response to virus"/>
    <property type="evidence" value="ECO:0007669"/>
    <property type="project" value="UniProtKB-KW"/>
</dbReference>
<dbReference type="OrthoDB" id="5504557at2"/>
<dbReference type="PANTHER" id="PTHR35579:SF3">
    <property type="entry name" value="CRISPR SYSTEM CMS ENDORIBONUCLEASE CSM3"/>
    <property type="match status" value="1"/>
</dbReference>
<keyword evidence="4" id="KW-1185">Reference proteome</keyword>
<evidence type="ECO:0000313" key="3">
    <source>
        <dbReference type="EMBL" id="ART83446.1"/>
    </source>
</evidence>
<feature type="domain" description="CRISPR type III-associated protein" evidence="2">
    <location>
        <begin position="12"/>
        <end position="209"/>
    </location>
</feature>
<dbReference type="RefSeq" id="WP_087038019.1">
    <property type="nucleotide sequence ID" value="NZ_CP021377.1"/>
</dbReference>
<name>A0A1Y0D8K2_9GAMM</name>
<dbReference type="Pfam" id="PF03787">
    <property type="entry name" value="RAMPs"/>
    <property type="match status" value="1"/>
</dbReference>
<protein>
    <recommendedName>
        <fullName evidence="2">CRISPR type III-associated protein domain-containing protein</fullName>
    </recommendedName>
</protein>
<proteinExistence type="predicted"/>
<dbReference type="CDD" id="cd09726">
    <property type="entry name" value="RAMP_I_III"/>
    <property type="match status" value="1"/>
</dbReference>
<dbReference type="AlphaFoldDB" id="A0A1Y0D8K2"/>
<dbReference type="InterPro" id="IPR052216">
    <property type="entry name" value="CRISPR_Csm3_endoribonuclease"/>
</dbReference>
<dbReference type="InterPro" id="IPR005537">
    <property type="entry name" value="RAMP_III_fam"/>
</dbReference>
<dbReference type="EMBL" id="CP021377">
    <property type="protein sequence ID" value="ART83446.1"/>
    <property type="molecule type" value="Genomic_DNA"/>
</dbReference>
<dbReference type="KEGG" id="opf:CBP31_13110"/>
<dbReference type="PANTHER" id="PTHR35579">
    <property type="entry name" value="CRISPR SYSTEM CMS ENDORIBONUCLEASE CSM3"/>
    <property type="match status" value="1"/>
</dbReference>
<evidence type="ECO:0000256" key="1">
    <source>
        <dbReference type="ARBA" id="ARBA00023118"/>
    </source>
</evidence>
<organism evidence="3 4">
    <name type="scientific">Oceanisphaera profunda</name>
    <dbReference type="NCBI Taxonomy" id="1416627"/>
    <lineage>
        <taxon>Bacteria</taxon>
        <taxon>Pseudomonadati</taxon>
        <taxon>Pseudomonadota</taxon>
        <taxon>Gammaproteobacteria</taxon>
        <taxon>Aeromonadales</taxon>
        <taxon>Aeromonadaceae</taxon>
        <taxon>Oceanisphaera</taxon>
    </lineage>
</organism>
<gene>
    <name evidence="3" type="ORF">CBP31_13110</name>
</gene>
<evidence type="ECO:0000313" key="4">
    <source>
        <dbReference type="Proteomes" id="UP000243937"/>
    </source>
</evidence>
<sequence length="221" mass="23538">MTANNSLLIDFHGFWHAGSGRSAGALVDALVQKNANGLPVVGGRHIKGLLRHAVAKTEKLGWFSDLDLPEGPAKNIETLLFGSANQEEERFATLPGMLIVNDAGLPQAEAAWLAAPEQAELLQYLYGQVSSTAITELGSAQEHSLRAIEVSLPAQLTADLQLVVTAVDEAHRAQQKAWLSTLAPWLPLIEASSLVDGVGSSRSRGLGEVSMSWQHSTGDTQ</sequence>